<dbReference type="OrthoDB" id="2073729at2"/>
<dbReference type="Gene3D" id="3.40.50.10190">
    <property type="entry name" value="BRCT domain"/>
    <property type="match status" value="1"/>
</dbReference>
<organism evidence="2 3">
    <name type="scientific">Parablautia intestinalis</name>
    <dbReference type="NCBI Taxonomy" id="2320100"/>
    <lineage>
        <taxon>Bacteria</taxon>
        <taxon>Bacillati</taxon>
        <taxon>Bacillota</taxon>
        <taxon>Clostridia</taxon>
        <taxon>Lachnospirales</taxon>
        <taxon>Lachnospiraceae</taxon>
        <taxon>Parablautia</taxon>
    </lineage>
</organism>
<dbReference type="SUPFAM" id="SSF52113">
    <property type="entry name" value="BRCT domain"/>
    <property type="match status" value="1"/>
</dbReference>
<keyword evidence="3" id="KW-1185">Reference proteome</keyword>
<evidence type="ECO:0000313" key="2">
    <source>
        <dbReference type="EMBL" id="RKI88769.1"/>
    </source>
</evidence>
<dbReference type="Pfam" id="PF00533">
    <property type="entry name" value="BRCT"/>
    <property type="match status" value="1"/>
</dbReference>
<protein>
    <recommendedName>
        <fullName evidence="1">BRCT domain-containing protein</fullName>
    </recommendedName>
</protein>
<dbReference type="AlphaFoldDB" id="A0A3A9ABF5"/>
<dbReference type="Proteomes" id="UP000280696">
    <property type="component" value="Unassembled WGS sequence"/>
</dbReference>
<dbReference type="InterPro" id="IPR001357">
    <property type="entry name" value="BRCT_dom"/>
</dbReference>
<dbReference type="CDD" id="cd17748">
    <property type="entry name" value="BRCT_DNA_ligase_like"/>
    <property type="match status" value="1"/>
</dbReference>
<accession>A0A3A9ABF5</accession>
<name>A0A3A9ABF5_9FIRM</name>
<reference evidence="2 3" key="1">
    <citation type="submission" date="2018-09" db="EMBL/GenBank/DDBJ databases">
        <title>Murine metabolic-syndrome-specific gut microbial biobank.</title>
        <authorList>
            <person name="Liu C."/>
        </authorList>
    </citation>
    <scope>NUCLEOTIDE SEQUENCE [LARGE SCALE GENOMIC DNA]</scope>
    <source>
        <strain evidence="2 3">0.1xD8-82</strain>
    </source>
</reference>
<dbReference type="InterPro" id="IPR036420">
    <property type="entry name" value="BRCT_dom_sf"/>
</dbReference>
<dbReference type="PROSITE" id="PS50172">
    <property type="entry name" value="BRCT"/>
    <property type="match status" value="1"/>
</dbReference>
<evidence type="ECO:0000259" key="1">
    <source>
        <dbReference type="PROSITE" id="PS50172"/>
    </source>
</evidence>
<evidence type="ECO:0000313" key="3">
    <source>
        <dbReference type="Proteomes" id="UP000280696"/>
    </source>
</evidence>
<feature type="domain" description="BRCT" evidence="1">
    <location>
        <begin position="27"/>
        <end position="105"/>
    </location>
</feature>
<dbReference type="SMART" id="SM00292">
    <property type="entry name" value="BRCT"/>
    <property type="match status" value="1"/>
</dbReference>
<comment type="caution">
    <text evidence="2">The sequence shown here is derived from an EMBL/GenBank/DDBJ whole genome shotgun (WGS) entry which is preliminary data.</text>
</comment>
<dbReference type="EMBL" id="RAYQ01000024">
    <property type="protein sequence ID" value="RKI88769.1"/>
    <property type="molecule type" value="Genomic_DNA"/>
</dbReference>
<proteinExistence type="predicted"/>
<gene>
    <name evidence="2" type="ORF">D7V94_18660</name>
</gene>
<sequence length="105" mass="11633">MQHIRKKYIRAGFEEREDQIMGDKNIGNSNPFTGCTIAATGKLENFTRDDINSRIISLGATASNAVTRKTDYLICGDKPGSKLVKARELGITVLTEQEFLKMIPA</sequence>